<dbReference type="RefSeq" id="WP_262310760.1">
    <property type="nucleotide sequence ID" value="NZ_CP106679.1"/>
</dbReference>
<keyword evidence="2" id="KW-1185">Reference proteome</keyword>
<proteinExistence type="predicted"/>
<dbReference type="EMBL" id="CP106679">
    <property type="protein sequence ID" value="UXP33331.1"/>
    <property type="molecule type" value="Genomic_DNA"/>
</dbReference>
<dbReference type="PROSITE" id="PS51257">
    <property type="entry name" value="PROKAR_LIPOPROTEIN"/>
    <property type="match status" value="1"/>
</dbReference>
<organism evidence="1 2">
    <name type="scientific">Reichenbachiella agarivorans</name>
    <dbReference type="NCBI Taxonomy" id="2979464"/>
    <lineage>
        <taxon>Bacteria</taxon>
        <taxon>Pseudomonadati</taxon>
        <taxon>Bacteroidota</taxon>
        <taxon>Cytophagia</taxon>
        <taxon>Cytophagales</taxon>
        <taxon>Reichenbachiellaceae</taxon>
        <taxon>Reichenbachiella</taxon>
    </lineage>
</organism>
<gene>
    <name evidence="1" type="ORF">N6H18_05120</name>
</gene>
<reference evidence="1" key="1">
    <citation type="submission" date="2022-09" db="EMBL/GenBank/DDBJ databases">
        <title>Comparative genomics and taxonomic characterization of three novel marine species of genus Reichenbachiella exhibiting antioxidant and polysaccharide degradation activities.</title>
        <authorList>
            <person name="Muhammad N."/>
            <person name="Lee Y.-J."/>
            <person name="Ko J."/>
            <person name="Kim S.-G."/>
        </authorList>
    </citation>
    <scope>NUCLEOTIDE SEQUENCE</scope>
    <source>
        <strain evidence="1">BKB1-1</strain>
    </source>
</reference>
<evidence type="ECO:0000313" key="1">
    <source>
        <dbReference type="EMBL" id="UXP33331.1"/>
    </source>
</evidence>
<dbReference type="InterPro" id="IPR008969">
    <property type="entry name" value="CarboxyPept-like_regulatory"/>
</dbReference>
<dbReference type="SUPFAM" id="SSF49464">
    <property type="entry name" value="Carboxypeptidase regulatory domain-like"/>
    <property type="match status" value="1"/>
</dbReference>
<dbReference type="Proteomes" id="UP001065174">
    <property type="component" value="Chromosome"/>
</dbReference>
<protein>
    <submittedName>
        <fullName evidence="1">Carboxypeptidase-like regulatory domain-containing protein</fullName>
    </submittedName>
</protein>
<sequence>MNKIALTLLLLVCGCMPGLCQKILVNGSVIDGNSLETLRDVHVYVELTSGTYTDIDGNFRLYVMAGDTISFSLLGYEVVEVGINDSTETQNMIISLKTSTIILNDVQINSMYQANTMIRNPRLSQMQVNGVYAKPKTEADDYNLGVGGAIFSPATAIYRMASKTYKQEKRLYNENQGRAEDAQTYAIAKAKMDEVLEMMGQRLDEYYYVDFIKYSGMTIESFARREIYDLLQLMPESLDRYYDYLDEKLKKLQAEQSNEE</sequence>
<dbReference type="Pfam" id="PF13715">
    <property type="entry name" value="CarbopepD_reg_2"/>
    <property type="match status" value="1"/>
</dbReference>
<evidence type="ECO:0000313" key="2">
    <source>
        <dbReference type="Proteomes" id="UP001065174"/>
    </source>
</evidence>
<name>A0ABY6CS59_9BACT</name>
<accession>A0ABY6CS59</accession>